<protein>
    <submittedName>
        <fullName evidence="1">Uncharacterized protein</fullName>
    </submittedName>
</protein>
<dbReference type="RefSeq" id="WP_015205028.1">
    <property type="nucleotide sequence ID" value="NC_019753.1"/>
</dbReference>
<dbReference type="KEGG" id="cep:Cri9333_4136"/>
<dbReference type="Proteomes" id="UP000010472">
    <property type="component" value="Chromosome"/>
</dbReference>
<name>K9W3Z2_9CYAN</name>
<accession>K9W3Z2</accession>
<dbReference type="eggNOG" id="ENOG5032YWI">
    <property type="taxonomic scope" value="Bacteria"/>
</dbReference>
<dbReference type="NCBIfam" id="NF045598">
    <property type="entry name" value="asr1405_asl0597"/>
    <property type="match status" value="1"/>
</dbReference>
<proteinExistence type="predicted"/>
<organism evidence="1 2">
    <name type="scientific">Crinalium epipsammum PCC 9333</name>
    <dbReference type="NCBI Taxonomy" id="1173022"/>
    <lineage>
        <taxon>Bacteria</taxon>
        <taxon>Bacillati</taxon>
        <taxon>Cyanobacteriota</taxon>
        <taxon>Cyanophyceae</taxon>
        <taxon>Gomontiellales</taxon>
        <taxon>Gomontiellaceae</taxon>
        <taxon>Crinalium</taxon>
    </lineage>
</organism>
<gene>
    <name evidence="1" type="ORF">Cri9333_4136</name>
</gene>
<sequence>MNPLNLEPEAGKVVNISLADRWQVYLRLQQLDIPCSCATNQPLRVQVQNSVAAVQLWSVARQLTASRRELTFWLERCWSL</sequence>
<reference evidence="1 2" key="1">
    <citation type="submission" date="2012-06" db="EMBL/GenBank/DDBJ databases">
        <title>Finished chromosome of genome of Crinalium epipsammum PCC 9333.</title>
        <authorList>
            <consortium name="US DOE Joint Genome Institute"/>
            <person name="Gugger M."/>
            <person name="Coursin T."/>
            <person name="Rippka R."/>
            <person name="Tandeau De Marsac N."/>
            <person name="Huntemann M."/>
            <person name="Wei C.-L."/>
            <person name="Han J."/>
            <person name="Detter J.C."/>
            <person name="Han C."/>
            <person name="Tapia R."/>
            <person name="Davenport K."/>
            <person name="Daligault H."/>
            <person name="Erkkila T."/>
            <person name="Gu W."/>
            <person name="Munk A.C.C."/>
            <person name="Teshima H."/>
            <person name="Xu Y."/>
            <person name="Chain P."/>
            <person name="Chen A."/>
            <person name="Krypides N."/>
            <person name="Mavromatis K."/>
            <person name="Markowitz V."/>
            <person name="Szeto E."/>
            <person name="Ivanova N."/>
            <person name="Mikhailova N."/>
            <person name="Ovchinnikova G."/>
            <person name="Pagani I."/>
            <person name="Pati A."/>
            <person name="Goodwin L."/>
            <person name="Peters L."/>
            <person name="Pitluck S."/>
            <person name="Woyke T."/>
            <person name="Kerfeld C."/>
        </authorList>
    </citation>
    <scope>NUCLEOTIDE SEQUENCE [LARGE SCALE GENOMIC DNA]</scope>
    <source>
        <strain evidence="1 2">PCC 9333</strain>
    </source>
</reference>
<keyword evidence="2" id="KW-1185">Reference proteome</keyword>
<dbReference type="STRING" id="1173022.Cri9333_4136"/>
<dbReference type="InterPro" id="IPR054637">
    <property type="entry name" value="Asr1405_Asl0597-like"/>
</dbReference>
<dbReference type="HOGENOM" id="CLU_174106_0_0_3"/>
<dbReference type="AlphaFoldDB" id="K9W3Z2"/>
<dbReference type="EMBL" id="CP003620">
    <property type="protein sequence ID" value="AFZ14931.1"/>
    <property type="molecule type" value="Genomic_DNA"/>
</dbReference>
<evidence type="ECO:0000313" key="2">
    <source>
        <dbReference type="Proteomes" id="UP000010472"/>
    </source>
</evidence>
<evidence type="ECO:0000313" key="1">
    <source>
        <dbReference type="EMBL" id="AFZ14931.1"/>
    </source>
</evidence>
<dbReference type="OrthoDB" id="515027at2"/>